<accession>A0A1Y1QJS0</accession>
<sequence length="114" mass="12900">MRLDMPKNLQDLELPPQPLPDYLLWLAIAAGIALLAGVIWYWRKWRHPVARALRQLDRLPDTPPNPTRLATIMQTAGLRSPQSLDHARFAPTPCSAATFAALKREARTLLEQAR</sequence>
<proteinExistence type="predicted"/>
<dbReference type="AlphaFoldDB" id="A0A1Y1QJS0"/>
<name>A0A1Y1QJS0_9GAMM</name>
<evidence type="ECO:0000313" key="3">
    <source>
        <dbReference type="Proteomes" id="UP000192491"/>
    </source>
</evidence>
<evidence type="ECO:0008006" key="4">
    <source>
        <dbReference type="Google" id="ProtNLM"/>
    </source>
</evidence>
<dbReference type="EMBL" id="MTEJ01000209">
    <property type="protein sequence ID" value="OQX07420.1"/>
    <property type="molecule type" value="Genomic_DNA"/>
</dbReference>
<evidence type="ECO:0000313" key="2">
    <source>
        <dbReference type="EMBL" id="OQX07420.1"/>
    </source>
</evidence>
<evidence type="ECO:0000256" key="1">
    <source>
        <dbReference type="SAM" id="Phobius"/>
    </source>
</evidence>
<feature type="transmembrane region" description="Helical" evidence="1">
    <location>
        <begin position="22"/>
        <end position="42"/>
    </location>
</feature>
<gene>
    <name evidence="2" type="ORF">BWK73_28050</name>
</gene>
<comment type="caution">
    <text evidence="2">The sequence shown here is derived from an EMBL/GenBank/DDBJ whole genome shotgun (WGS) entry which is preliminary data.</text>
</comment>
<dbReference type="Proteomes" id="UP000192491">
    <property type="component" value="Unassembled WGS sequence"/>
</dbReference>
<organism evidence="2 3">
    <name type="scientific">Thiothrix lacustris</name>
    <dbReference type="NCBI Taxonomy" id="525917"/>
    <lineage>
        <taxon>Bacteria</taxon>
        <taxon>Pseudomonadati</taxon>
        <taxon>Pseudomonadota</taxon>
        <taxon>Gammaproteobacteria</taxon>
        <taxon>Thiotrichales</taxon>
        <taxon>Thiotrichaceae</taxon>
        <taxon>Thiothrix</taxon>
    </lineage>
</organism>
<reference evidence="2 3" key="1">
    <citation type="submission" date="2017-01" db="EMBL/GenBank/DDBJ databases">
        <title>Novel large sulfur bacteria in the metagenomes of groundwater-fed chemosynthetic microbial mats in the Lake Huron basin.</title>
        <authorList>
            <person name="Sharrar A.M."/>
            <person name="Flood B.E."/>
            <person name="Bailey J.V."/>
            <person name="Jones D.S."/>
            <person name="Biddanda B."/>
            <person name="Ruberg S.A."/>
            <person name="Marcus D.N."/>
            <person name="Dick G.J."/>
        </authorList>
    </citation>
    <scope>NUCLEOTIDE SEQUENCE [LARGE SCALE GENOMIC DNA]</scope>
    <source>
        <strain evidence="2">A8</strain>
    </source>
</reference>
<keyword evidence="1" id="KW-0812">Transmembrane</keyword>
<keyword evidence="1" id="KW-0472">Membrane</keyword>
<keyword evidence="1" id="KW-1133">Transmembrane helix</keyword>
<protein>
    <recommendedName>
        <fullName evidence="4">DUF4381 domain-containing protein</fullName>
    </recommendedName>
</protein>
<dbReference type="Pfam" id="PF14316">
    <property type="entry name" value="DUF4381"/>
    <property type="match status" value="1"/>
</dbReference>
<dbReference type="InterPro" id="IPR025489">
    <property type="entry name" value="DUF4381"/>
</dbReference>